<dbReference type="RefSeq" id="WP_076404879.1">
    <property type="nucleotide sequence ID" value="NZ_FTMI01000003.1"/>
</dbReference>
<gene>
    <name evidence="3" type="ORF">SAMN05518682_2072</name>
</gene>
<evidence type="ECO:0000256" key="1">
    <source>
        <dbReference type="SAM" id="MobiDB-lite"/>
    </source>
</evidence>
<dbReference type="Gene3D" id="3.60.15.10">
    <property type="entry name" value="Ribonuclease Z/Hydroxyacylglutathione hydrolase-like"/>
    <property type="match status" value="1"/>
</dbReference>
<evidence type="ECO:0000259" key="2">
    <source>
        <dbReference type="SMART" id="SM00849"/>
    </source>
</evidence>
<proteinExistence type="predicted"/>
<name>A0A1N6RR53_9MICO</name>
<dbReference type="SMART" id="SM00849">
    <property type="entry name" value="Lactamase_B"/>
    <property type="match status" value="1"/>
</dbReference>
<dbReference type="InterPro" id="IPR001279">
    <property type="entry name" value="Metallo-B-lactamas"/>
</dbReference>
<accession>A0A1N6RR53</accession>
<feature type="compositionally biased region" description="Basic and acidic residues" evidence="1">
    <location>
        <begin position="265"/>
        <end position="280"/>
    </location>
</feature>
<keyword evidence="4" id="KW-1185">Reference proteome</keyword>
<dbReference type="EMBL" id="FTMI01000003">
    <property type="protein sequence ID" value="SIQ31301.1"/>
    <property type="molecule type" value="Genomic_DNA"/>
</dbReference>
<dbReference type="InterPro" id="IPR050114">
    <property type="entry name" value="UPF0173_UPF0282_UlaG_hydrolase"/>
</dbReference>
<dbReference type="InterPro" id="IPR036866">
    <property type="entry name" value="RibonucZ/Hydroxyglut_hydro"/>
</dbReference>
<dbReference type="Proteomes" id="UP000186235">
    <property type="component" value="Unassembled WGS sequence"/>
</dbReference>
<dbReference type="PANTHER" id="PTHR43546:SF3">
    <property type="entry name" value="UPF0173 METAL-DEPENDENT HYDROLASE MJ1163"/>
    <property type="match status" value="1"/>
</dbReference>
<evidence type="ECO:0000313" key="4">
    <source>
        <dbReference type="Proteomes" id="UP000186235"/>
    </source>
</evidence>
<evidence type="ECO:0000313" key="3">
    <source>
        <dbReference type="EMBL" id="SIQ31301.1"/>
    </source>
</evidence>
<feature type="domain" description="Metallo-beta-lactamase" evidence="2">
    <location>
        <begin position="7"/>
        <end position="189"/>
    </location>
</feature>
<dbReference type="PANTHER" id="PTHR43546">
    <property type="entry name" value="UPF0173 METAL-DEPENDENT HYDROLASE MJ1163-RELATED"/>
    <property type="match status" value="1"/>
</dbReference>
<sequence length="280" mass="29093">MQVTFHGHACVTVRHGGQVVAIDPGTFSDAAAALADAGTVLLTHQHPDHVDTGALGDALAARPELTVWAPEEVAAAVRPALPDGAASRVHVVAPGDGLDLGGLEVVVGGGRHAVIHPDVPRIANVTYLVRGDGATLLHPGDSFDAPDAGVLGGRRLDVLLAPVSAPWLKLAETIDFVRALDPRVVVPVHDALLSDVGHGLVNRLLGEQRTGGTYEYRPLTTGESIDVAAGALDGAADAVARELRDEHPEFGEVALLETDETVPPRPEEEAADVLRSDPAR</sequence>
<dbReference type="AlphaFoldDB" id="A0A1N6RR53"/>
<feature type="region of interest" description="Disordered" evidence="1">
    <location>
        <begin position="257"/>
        <end position="280"/>
    </location>
</feature>
<dbReference type="SUPFAM" id="SSF56281">
    <property type="entry name" value="Metallo-hydrolase/oxidoreductase"/>
    <property type="match status" value="1"/>
</dbReference>
<organism evidence="3 4">
    <name type="scientific">Cellulosimicrobium aquatile</name>
    <dbReference type="NCBI Taxonomy" id="1612203"/>
    <lineage>
        <taxon>Bacteria</taxon>
        <taxon>Bacillati</taxon>
        <taxon>Actinomycetota</taxon>
        <taxon>Actinomycetes</taxon>
        <taxon>Micrococcales</taxon>
        <taxon>Promicromonosporaceae</taxon>
        <taxon>Cellulosimicrobium</taxon>
    </lineage>
</organism>
<protein>
    <submittedName>
        <fullName evidence="3">L-ascorbate metabolism protein UlaG, beta-lactamase superfamily</fullName>
    </submittedName>
</protein>
<reference evidence="4" key="1">
    <citation type="submission" date="2017-01" db="EMBL/GenBank/DDBJ databases">
        <authorList>
            <person name="Varghese N."/>
            <person name="Submissions S."/>
        </authorList>
    </citation>
    <scope>NUCLEOTIDE SEQUENCE [LARGE SCALE GENOMIC DNA]</scope>
    <source>
        <strain evidence="4">3bp</strain>
    </source>
</reference>
<dbReference type="Pfam" id="PF13483">
    <property type="entry name" value="Lactamase_B_3"/>
    <property type="match status" value="1"/>
</dbReference>